<gene>
    <name evidence="1" type="ORF">C0630_10585</name>
</gene>
<dbReference type="EMBL" id="PKUN01000014">
    <property type="protein sequence ID" value="PLX61598.1"/>
    <property type="molecule type" value="Genomic_DNA"/>
</dbReference>
<name>A0A2N6CWI9_9GAMM</name>
<organism evidence="1 2">
    <name type="scientific">Sedimenticola selenatireducens</name>
    <dbReference type="NCBI Taxonomy" id="191960"/>
    <lineage>
        <taxon>Bacteria</taxon>
        <taxon>Pseudomonadati</taxon>
        <taxon>Pseudomonadota</taxon>
        <taxon>Gammaproteobacteria</taxon>
        <taxon>Chromatiales</taxon>
        <taxon>Sedimenticolaceae</taxon>
        <taxon>Sedimenticola</taxon>
    </lineage>
</organism>
<dbReference type="Proteomes" id="UP000235015">
    <property type="component" value="Unassembled WGS sequence"/>
</dbReference>
<sequence>MEALAMALRDFEIEIVVSSSWLQTNHLPELEAFLAPLGKPVVGVTPKYVSILHSRYNEILQFLKNTGRRDESWLAIDDDPGLFPGDAPVYITNPLSGFQESDVLGVRALLEVRDDKRSEGW</sequence>
<protein>
    <recommendedName>
        <fullName evidence="3">FCP1 homology domain-containing protein</fullName>
    </recommendedName>
</protein>
<reference evidence="1 2" key="1">
    <citation type="submission" date="2017-11" db="EMBL/GenBank/DDBJ databases">
        <title>Genome-resolved metagenomics identifies genetic mobility, metabolic interactions, and unexpected diversity in perchlorate-reducing communities.</title>
        <authorList>
            <person name="Barnum T.P."/>
            <person name="Figueroa I.A."/>
            <person name="Carlstrom C.I."/>
            <person name="Lucas L.N."/>
            <person name="Engelbrektson A.L."/>
            <person name="Coates J.D."/>
        </authorList>
    </citation>
    <scope>NUCLEOTIDE SEQUENCE [LARGE SCALE GENOMIC DNA]</scope>
    <source>
        <strain evidence="1">BM301</strain>
    </source>
</reference>
<evidence type="ECO:0000313" key="2">
    <source>
        <dbReference type="Proteomes" id="UP000235015"/>
    </source>
</evidence>
<evidence type="ECO:0008006" key="3">
    <source>
        <dbReference type="Google" id="ProtNLM"/>
    </source>
</evidence>
<dbReference type="Pfam" id="PF18143">
    <property type="entry name" value="HAD_SAK_2"/>
    <property type="match status" value="1"/>
</dbReference>
<proteinExistence type="predicted"/>
<evidence type="ECO:0000313" key="1">
    <source>
        <dbReference type="EMBL" id="PLX61598.1"/>
    </source>
</evidence>
<dbReference type="AlphaFoldDB" id="A0A2N6CWI9"/>
<comment type="caution">
    <text evidence="1">The sequence shown here is derived from an EMBL/GenBank/DDBJ whole genome shotgun (WGS) entry which is preliminary data.</text>
</comment>
<accession>A0A2N6CWI9</accession>